<feature type="chain" id="PRO_5030856587" evidence="1">
    <location>
        <begin position="29"/>
        <end position="305"/>
    </location>
</feature>
<keyword evidence="1" id="KW-0732">Signal</keyword>
<name>A0A7S1FLV1_9STRA</name>
<feature type="signal peptide" evidence="1">
    <location>
        <begin position="1"/>
        <end position="28"/>
    </location>
</feature>
<evidence type="ECO:0000256" key="1">
    <source>
        <dbReference type="SAM" id="SignalP"/>
    </source>
</evidence>
<protein>
    <submittedName>
        <fullName evidence="2">Uncharacterized protein</fullName>
    </submittedName>
</protein>
<organism evidence="2">
    <name type="scientific">Corethron hystrix</name>
    <dbReference type="NCBI Taxonomy" id="216773"/>
    <lineage>
        <taxon>Eukaryota</taxon>
        <taxon>Sar</taxon>
        <taxon>Stramenopiles</taxon>
        <taxon>Ochrophyta</taxon>
        <taxon>Bacillariophyta</taxon>
        <taxon>Coscinodiscophyceae</taxon>
        <taxon>Corethrophycidae</taxon>
        <taxon>Corethrales</taxon>
        <taxon>Corethraceae</taxon>
        <taxon>Corethron</taxon>
    </lineage>
</organism>
<dbReference type="EMBL" id="HBFR01002820">
    <property type="protein sequence ID" value="CAD8874740.1"/>
    <property type="molecule type" value="Transcribed_RNA"/>
</dbReference>
<dbReference type="AlphaFoldDB" id="A0A7S1FLV1"/>
<reference evidence="2" key="1">
    <citation type="submission" date="2021-01" db="EMBL/GenBank/DDBJ databases">
        <authorList>
            <person name="Corre E."/>
            <person name="Pelletier E."/>
            <person name="Niang G."/>
            <person name="Scheremetjew M."/>
            <person name="Finn R."/>
            <person name="Kale V."/>
            <person name="Holt S."/>
            <person name="Cochrane G."/>
            <person name="Meng A."/>
            <person name="Brown T."/>
            <person name="Cohen L."/>
        </authorList>
    </citation>
    <scope>NUCLEOTIDE SEQUENCE</scope>
    <source>
        <strain evidence="2">308</strain>
    </source>
</reference>
<accession>A0A7S1FLV1</accession>
<gene>
    <name evidence="2" type="ORF">CHYS00102_LOCUS1915</name>
</gene>
<evidence type="ECO:0000313" key="2">
    <source>
        <dbReference type="EMBL" id="CAD8874740.1"/>
    </source>
</evidence>
<proteinExistence type="predicted"/>
<sequence>MINILHHFHLRVSAFTFFCLLFLSPCQSFAPLYLSSAKSAELHKIEPFPPRNHDIFQLSAVSDDNSENISAFCKGTNNFWKKLVISPVRNYVEVRPAGTADKDIFSKLIAPPEVPGLPRPVWFTILGSVPTALGWYGYYKFSVEEELFQHELQTTGKVSGCGGYGTLFPFVYGIIVGFPLSLLHVPGGETIVNTAALWILLGQVNLYRRVNEIVQEGGGESPLHEWWALLPPPLDVVVGLRQVHFLSEYWRTMRGEPYIKDVVAEEWFPFISAPRFTLKEFARTPSMWFWFSKDWKDFHFDFLKD</sequence>